<organism evidence="2">
    <name type="scientific">marine sediment metagenome</name>
    <dbReference type="NCBI Taxonomy" id="412755"/>
    <lineage>
        <taxon>unclassified sequences</taxon>
        <taxon>metagenomes</taxon>
        <taxon>ecological metagenomes</taxon>
    </lineage>
</organism>
<proteinExistence type="predicted"/>
<comment type="caution">
    <text evidence="2">The sequence shown here is derived from an EMBL/GenBank/DDBJ whole genome shotgun (WGS) entry which is preliminary data.</text>
</comment>
<dbReference type="EMBL" id="LAZR01025254">
    <property type="protein sequence ID" value="KKL72505.1"/>
    <property type="molecule type" value="Genomic_DNA"/>
</dbReference>
<feature type="non-terminal residue" evidence="2">
    <location>
        <position position="1"/>
    </location>
</feature>
<sequence>ALASSHVPDSFNWILFAIGEALVLAGIWRVVARGGHGPLLLGLQVRGQIK</sequence>
<gene>
    <name evidence="2" type="ORF">LCGC14_2084270</name>
</gene>
<accession>A0A0F9GSZ4</accession>
<evidence type="ECO:0000313" key="2">
    <source>
        <dbReference type="EMBL" id="KKL72505.1"/>
    </source>
</evidence>
<evidence type="ECO:0000256" key="1">
    <source>
        <dbReference type="SAM" id="Phobius"/>
    </source>
</evidence>
<protein>
    <submittedName>
        <fullName evidence="2">Uncharacterized protein</fullName>
    </submittedName>
</protein>
<dbReference type="AlphaFoldDB" id="A0A0F9GSZ4"/>
<keyword evidence="1" id="KW-0812">Transmembrane</keyword>
<keyword evidence="1" id="KW-1133">Transmembrane helix</keyword>
<reference evidence="2" key="1">
    <citation type="journal article" date="2015" name="Nature">
        <title>Complex archaea that bridge the gap between prokaryotes and eukaryotes.</title>
        <authorList>
            <person name="Spang A."/>
            <person name="Saw J.H."/>
            <person name="Jorgensen S.L."/>
            <person name="Zaremba-Niedzwiedzka K."/>
            <person name="Martijn J."/>
            <person name="Lind A.E."/>
            <person name="van Eijk R."/>
            <person name="Schleper C."/>
            <person name="Guy L."/>
            <person name="Ettema T.J."/>
        </authorList>
    </citation>
    <scope>NUCLEOTIDE SEQUENCE</scope>
</reference>
<name>A0A0F9GSZ4_9ZZZZ</name>
<feature type="transmembrane region" description="Helical" evidence="1">
    <location>
        <begin position="12"/>
        <end position="31"/>
    </location>
</feature>
<keyword evidence="1" id="KW-0472">Membrane</keyword>